<keyword evidence="9" id="KW-0479">Metal-binding</keyword>
<evidence type="ECO:0000256" key="5">
    <source>
        <dbReference type="ARBA" id="ARBA00012644"/>
    </source>
</evidence>
<gene>
    <name evidence="22 23" type="primary">LOC100486078</name>
</gene>
<evidence type="ECO:0000313" key="21">
    <source>
        <dbReference type="Proteomes" id="UP000008143"/>
    </source>
</evidence>
<evidence type="ECO:0000256" key="18">
    <source>
        <dbReference type="ARBA" id="ARBA00050905"/>
    </source>
</evidence>
<evidence type="ECO:0000256" key="8">
    <source>
        <dbReference type="ARBA" id="ARBA00022692"/>
    </source>
</evidence>
<dbReference type="KEGG" id="xtr:100486078"/>
<comment type="subcellular location">
    <subcellularLocation>
        <location evidence="2">Golgi apparatus membrane</location>
        <topology evidence="2">Single-pass type II membrane protein</topology>
    </subcellularLocation>
</comment>
<keyword evidence="21" id="KW-1185">Reference proteome</keyword>
<keyword evidence="10" id="KW-0430">Lectin</keyword>
<dbReference type="SMART" id="SM00458">
    <property type="entry name" value="RICIN"/>
    <property type="match status" value="1"/>
</dbReference>
<comment type="cofactor">
    <cofactor evidence="1">
        <name>Mn(2+)</name>
        <dbReference type="ChEBI" id="CHEBI:29035"/>
    </cofactor>
</comment>
<dbReference type="GO" id="GO:0004653">
    <property type="term" value="F:polypeptide N-acetylgalactosaminyltransferase activity"/>
    <property type="evidence" value="ECO:0007669"/>
    <property type="project" value="UniProtKB-EC"/>
</dbReference>
<protein>
    <recommendedName>
        <fullName evidence="5">polypeptide N-acetylgalactosaminyltransferase</fullName>
        <ecNumber evidence="5">2.4.1.41</ecNumber>
    </recommendedName>
</protein>
<evidence type="ECO:0000259" key="20">
    <source>
        <dbReference type="SMART" id="SM00458"/>
    </source>
</evidence>
<evidence type="ECO:0000256" key="15">
    <source>
        <dbReference type="ARBA" id="ARBA00023157"/>
    </source>
</evidence>
<dbReference type="GO" id="GO:0006493">
    <property type="term" value="P:protein O-linked glycosylation"/>
    <property type="evidence" value="ECO:0007669"/>
    <property type="project" value="UniProtKB-ARBA"/>
</dbReference>
<dbReference type="PROSITE" id="PS50231">
    <property type="entry name" value="RICIN_B_LECTIN"/>
    <property type="match status" value="1"/>
</dbReference>
<evidence type="ECO:0000256" key="7">
    <source>
        <dbReference type="ARBA" id="ARBA00022679"/>
    </source>
</evidence>
<dbReference type="GO" id="GO:0000139">
    <property type="term" value="C:Golgi membrane"/>
    <property type="evidence" value="ECO:0007669"/>
    <property type="project" value="UniProtKB-SubCell"/>
</dbReference>
<keyword evidence="15" id="KW-1015">Disulfide bond</keyword>
<evidence type="ECO:0000313" key="22">
    <source>
        <dbReference type="RefSeq" id="XP_002945237.1"/>
    </source>
</evidence>
<name>A0A8J0QUK2_XENTR</name>
<keyword evidence="12" id="KW-1133">Transmembrane helix</keyword>
<dbReference type="GO" id="GO:0046872">
    <property type="term" value="F:metal ion binding"/>
    <property type="evidence" value="ECO:0007669"/>
    <property type="project" value="UniProtKB-KW"/>
</dbReference>
<keyword evidence="13" id="KW-0333">Golgi apparatus</keyword>
<dbReference type="GO" id="GO:0030246">
    <property type="term" value="F:carbohydrate binding"/>
    <property type="evidence" value="ECO:0007669"/>
    <property type="project" value="UniProtKB-KW"/>
</dbReference>
<evidence type="ECO:0000256" key="6">
    <source>
        <dbReference type="ARBA" id="ARBA00022676"/>
    </source>
</evidence>
<comment type="pathway">
    <text evidence="3">Protein modification; protein glycosylation.</text>
</comment>
<dbReference type="EC" id="2.4.1.41" evidence="5"/>
<comment type="catalytic activity">
    <reaction evidence="18">
        <text>L-threonyl-[protein] + UDP-N-acetyl-alpha-D-galactosamine = a 3-O-[N-acetyl-alpha-D-galactosaminyl]-L-threonyl-[protein] + UDP + H(+)</text>
        <dbReference type="Rhea" id="RHEA:52424"/>
        <dbReference type="Rhea" id="RHEA-COMP:11060"/>
        <dbReference type="Rhea" id="RHEA-COMP:11689"/>
        <dbReference type="ChEBI" id="CHEBI:15378"/>
        <dbReference type="ChEBI" id="CHEBI:30013"/>
        <dbReference type="ChEBI" id="CHEBI:58223"/>
        <dbReference type="ChEBI" id="CHEBI:67138"/>
        <dbReference type="ChEBI" id="CHEBI:87075"/>
        <dbReference type="EC" id="2.4.1.41"/>
    </reaction>
</comment>
<evidence type="ECO:0000256" key="13">
    <source>
        <dbReference type="ARBA" id="ARBA00023034"/>
    </source>
</evidence>
<dbReference type="InterPro" id="IPR035992">
    <property type="entry name" value="Ricin_B-like_lectins"/>
</dbReference>
<accession>A0A8J0QUK2</accession>
<keyword evidence="17" id="KW-0464">Manganese</keyword>
<evidence type="ECO:0000256" key="10">
    <source>
        <dbReference type="ARBA" id="ARBA00022734"/>
    </source>
</evidence>
<evidence type="ECO:0000256" key="9">
    <source>
        <dbReference type="ARBA" id="ARBA00022723"/>
    </source>
</evidence>
<dbReference type="FunFam" id="2.80.10.50:FF:000011">
    <property type="entry name" value="Polypeptide N-acetylgalactosaminyltransferase"/>
    <property type="match status" value="1"/>
</dbReference>
<reference evidence="22" key="1">
    <citation type="submission" date="2025-08" db="UniProtKB">
        <authorList>
            <consortium name="RefSeq"/>
        </authorList>
    </citation>
    <scope>IDENTIFICATION</scope>
    <source>
        <strain evidence="22">Nigerian</strain>
        <tissue evidence="22">Liver and blood</tissue>
    </source>
</reference>
<keyword evidence="8" id="KW-0812">Transmembrane</keyword>
<keyword evidence="14" id="KW-0472">Membrane</keyword>
<evidence type="ECO:0000256" key="3">
    <source>
        <dbReference type="ARBA" id="ARBA00004922"/>
    </source>
</evidence>
<keyword evidence="7" id="KW-0808">Transferase</keyword>
<dbReference type="SUPFAM" id="SSF50370">
    <property type="entry name" value="Ricin B-like lectins"/>
    <property type="match status" value="1"/>
</dbReference>
<evidence type="ECO:0000256" key="11">
    <source>
        <dbReference type="ARBA" id="ARBA00022968"/>
    </source>
</evidence>
<keyword evidence="6" id="KW-0328">Glycosyltransferase</keyword>
<dbReference type="OrthoDB" id="6119243at2759"/>
<evidence type="ECO:0000256" key="12">
    <source>
        <dbReference type="ARBA" id="ARBA00022989"/>
    </source>
</evidence>
<dbReference type="RefSeq" id="XP_002945237.1">
    <property type="nucleotide sequence ID" value="XM_002945191.5"/>
</dbReference>
<feature type="domain" description="Ricin B lectin" evidence="20">
    <location>
        <begin position="1"/>
        <end position="123"/>
    </location>
</feature>
<evidence type="ECO:0000256" key="1">
    <source>
        <dbReference type="ARBA" id="ARBA00001936"/>
    </source>
</evidence>
<organism evidence="21 22">
    <name type="scientific">Xenopus tropicalis</name>
    <name type="common">Western clawed frog</name>
    <name type="synonym">Silurana tropicalis</name>
    <dbReference type="NCBI Taxonomy" id="8364"/>
    <lineage>
        <taxon>Eukaryota</taxon>
        <taxon>Metazoa</taxon>
        <taxon>Chordata</taxon>
        <taxon>Craniata</taxon>
        <taxon>Vertebrata</taxon>
        <taxon>Euteleostomi</taxon>
        <taxon>Amphibia</taxon>
        <taxon>Batrachia</taxon>
        <taxon>Anura</taxon>
        <taxon>Pipoidea</taxon>
        <taxon>Pipidae</taxon>
        <taxon>Xenopodinae</taxon>
        <taxon>Xenopus</taxon>
        <taxon>Silurana</taxon>
    </lineage>
</organism>
<comment type="similarity">
    <text evidence="4">Belongs to the glycosyltransferase 2 family. GalNAc-T subfamily.</text>
</comment>
<evidence type="ECO:0000313" key="23">
    <source>
        <dbReference type="Xenbase" id="XB-GENE-29078163"/>
    </source>
</evidence>
<dbReference type="Xenbase" id="XB-GENE-29078163">
    <property type="gene designation" value="LOC100486078"/>
</dbReference>
<dbReference type="Pfam" id="PF00652">
    <property type="entry name" value="Ricin_B_lectin"/>
    <property type="match status" value="1"/>
</dbReference>
<evidence type="ECO:0000256" key="19">
    <source>
        <dbReference type="ARBA" id="ARBA00052209"/>
    </source>
</evidence>
<comment type="catalytic activity">
    <reaction evidence="19">
        <text>L-seryl-[protein] + UDP-N-acetyl-alpha-D-galactosamine = a 3-O-[N-acetyl-alpha-D-galactosaminyl]-L-seryl-[protein] + UDP + H(+)</text>
        <dbReference type="Rhea" id="RHEA:23956"/>
        <dbReference type="Rhea" id="RHEA-COMP:9863"/>
        <dbReference type="Rhea" id="RHEA-COMP:12788"/>
        <dbReference type="ChEBI" id="CHEBI:15378"/>
        <dbReference type="ChEBI" id="CHEBI:29999"/>
        <dbReference type="ChEBI" id="CHEBI:53604"/>
        <dbReference type="ChEBI" id="CHEBI:58223"/>
        <dbReference type="ChEBI" id="CHEBI:67138"/>
        <dbReference type="EC" id="2.4.1.41"/>
    </reaction>
</comment>
<evidence type="ECO:0000256" key="14">
    <source>
        <dbReference type="ARBA" id="ARBA00023136"/>
    </source>
</evidence>
<evidence type="ECO:0000256" key="4">
    <source>
        <dbReference type="ARBA" id="ARBA00005680"/>
    </source>
</evidence>
<proteinExistence type="inferred from homology"/>
<dbReference type="InterPro" id="IPR000772">
    <property type="entry name" value="Ricin_B_lectin"/>
</dbReference>
<dbReference type="AGR" id="Xenbase:XB-GENE-29078163"/>
<evidence type="ECO:0000256" key="17">
    <source>
        <dbReference type="ARBA" id="ARBA00023211"/>
    </source>
</evidence>
<keyword evidence="16" id="KW-0325">Glycoprotein</keyword>
<dbReference type="Gene3D" id="2.80.10.50">
    <property type="match status" value="1"/>
</dbReference>
<dbReference type="GeneID" id="100486078"/>
<dbReference type="Proteomes" id="UP000008143">
    <property type="component" value="Chromosome 3"/>
</dbReference>
<keyword evidence="11" id="KW-0735">Signal-anchor</keyword>
<dbReference type="AlphaFoldDB" id="A0A8J0QUK2"/>
<sequence>MDMCVGIKHVTSGTEIRLEACNKGRNSDTWGARQVFTLGWREDIRPGIPQHTMKSCFDAVSQTSPVTLFDCHGMKGNQLWKYRRDKTVYHPTSNSCMDCNEGEYKIFMNKCNPSSPTQQWTFEHINSTILEAFNRNKDL</sequence>
<evidence type="ECO:0000256" key="16">
    <source>
        <dbReference type="ARBA" id="ARBA00023180"/>
    </source>
</evidence>
<evidence type="ECO:0000256" key="2">
    <source>
        <dbReference type="ARBA" id="ARBA00004323"/>
    </source>
</evidence>